<name>A0A9W4N5X3_PENNA</name>
<dbReference type="PANTHER" id="PTHR42087">
    <property type="entry name" value="ILP IS AN APOPTOSIS INHIBITOR"/>
    <property type="match status" value="1"/>
</dbReference>
<dbReference type="InterPro" id="IPR053267">
    <property type="entry name" value="Verrucosidin_biosynth-assoc"/>
</dbReference>
<dbReference type="OrthoDB" id="5335812at2759"/>
<feature type="compositionally biased region" description="Low complexity" evidence="1">
    <location>
        <begin position="178"/>
        <end position="193"/>
    </location>
</feature>
<dbReference type="Proteomes" id="UP001153461">
    <property type="component" value="Unassembled WGS sequence"/>
</dbReference>
<feature type="region of interest" description="Disordered" evidence="1">
    <location>
        <begin position="1"/>
        <end position="121"/>
    </location>
</feature>
<evidence type="ECO:0000313" key="3">
    <source>
        <dbReference type="Proteomes" id="UP001153461"/>
    </source>
</evidence>
<proteinExistence type="predicted"/>
<evidence type="ECO:0000313" key="2">
    <source>
        <dbReference type="EMBL" id="CAG8264714.1"/>
    </source>
</evidence>
<feature type="compositionally biased region" description="Basic and acidic residues" evidence="1">
    <location>
        <begin position="53"/>
        <end position="70"/>
    </location>
</feature>
<gene>
    <name evidence="2" type="ORF">PNAL_LOCUS9035</name>
</gene>
<dbReference type="PANTHER" id="PTHR42087:SF1">
    <property type="entry name" value="ILP IS AN APOPTOSIS INHIBITOR"/>
    <property type="match status" value="1"/>
</dbReference>
<organism evidence="2 3">
    <name type="scientific">Penicillium nalgiovense</name>
    <dbReference type="NCBI Taxonomy" id="60175"/>
    <lineage>
        <taxon>Eukaryota</taxon>
        <taxon>Fungi</taxon>
        <taxon>Dikarya</taxon>
        <taxon>Ascomycota</taxon>
        <taxon>Pezizomycotina</taxon>
        <taxon>Eurotiomycetes</taxon>
        <taxon>Eurotiomycetidae</taxon>
        <taxon>Eurotiales</taxon>
        <taxon>Aspergillaceae</taxon>
        <taxon>Penicillium</taxon>
    </lineage>
</organism>
<feature type="compositionally biased region" description="Basic residues" evidence="1">
    <location>
        <begin position="29"/>
        <end position="41"/>
    </location>
</feature>
<comment type="caution">
    <text evidence="2">The sequence shown here is derived from an EMBL/GenBank/DDBJ whole genome shotgun (WGS) entry which is preliminary data.</text>
</comment>
<evidence type="ECO:0000256" key="1">
    <source>
        <dbReference type="SAM" id="MobiDB-lite"/>
    </source>
</evidence>
<feature type="compositionally biased region" description="Polar residues" evidence="1">
    <location>
        <begin position="311"/>
        <end position="324"/>
    </location>
</feature>
<feature type="region of interest" description="Disordered" evidence="1">
    <location>
        <begin position="305"/>
        <end position="324"/>
    </location>
</feature>
<protein>
    <submittedName>
        <fullName evidence="2">Uncharacterized protein</fullName>
    </submittedName>
</protein>
<sequence length="324" mass="36059">MSINKPQSRGGLGTIRDLFRSAPPSTSTSRRRVSLLVRRVHSIWGHNPTPQDSGKKDAQPRTDQKERTQTKECIGQTNRQVDPPRLQTSTSTSSYSPAPQPSMNSHPQFDPATVVGLAGASPGRSDDNFDIFEWYPRYQSCQRYFLDHAQHSVPVQALSTFLNIRLPFQRQPNPIFNSTPSSSSSSSSQIPSDTQPPPPPSISLIPYIRRLVATGMDFPGVLHGFFGDDWGSGVGPMHEQERRNYLFAAKSGGWASVKKDYDIAPLETIPFLRPLQGALDSEIETAERSWSEWLAMEDWMVGPRAPDIMHDSSSQNSRPRSARG</sequence>
<reference evidence="2" key="1">
    <citation type="submission" date="2021-07" db="EMBL/GenBank/DDBJ databases">
        <authorList>
            <person name="Branca A.L. A."/>
        </authorList>
    </citation>
    <scope>NUCLEOTIDE SEQUENCE</scope>
</reference>
<feature type="compositionally biased region" description="Low complexity" evidence="1">
    <location>
        <begin position="88"/>
        <end position="97"/>
    </location>
</feature>
<dbReference type="AlphaFoldDB" id="A0A9W4N5X3"/>
<dbReference type="EMBL" id="CAJVNV010000613">
    <property type="protein sequence ID" value="CAG8264714.1"/>
    <property type="molecule type" value="Genomic_DNA"/>
</dbReference>
<accession>A0A9W4N5X3</accession>
<feature type="region of interest" description="Disordered" evidence="1">
    <location>
        <begin position="172"/>
        <end position="200"/>
    </location>
</feature>